<accession>A0ABT6Q468</accession>
<evidence type="ECO:0000313" key="2">
    <source>
        <dbReference type="Proteomes" id="UP001431634"/>
    </source>
</evidence>
<sequence>MVDIEVTRRLLKVIASGKSMLFTGAGFSHGATNTLNISPPKGGDLAKILKNNILDKDQEYAELLSDNNLQIITDTFIDVFSPETLISILKENYTIKDVSETHKLIASVPWRRCYTTNYDEVFEIASRFNDKIFSSVTPLQSIENYYQNGQLCIHLNGLISNLNKETLLNEFKLSQDSYINGSFFIKNPWFYYFQKDLEQCPGIVIVGYSFYDYEFRKLFADQQNILKEKIFIITSSNASTKEVNFFEKYGKVLSVGVDGFSKLIEDNIKEIQLYNSNNTDTTFLNIYYPPEINHNTILPDEEIEKFLVFGNLDEKSLLSDLESEYRQLSTRTSLKEVLEAISTKNNVLLYSNLGNGKTIFLTQLKFLLSKTGAYNIYEPRKNMELGVQDCIGDIDKLASSFKRSIIVIDNLLEYKDIIKHYNNIQPKNICIVATSRRNIPEIVKISKSINFYEVSLDNLDEEEFNDFIRIIDNLSLWKERAGKSPQQKVVELRDKYQSQISYILLKVFESKNIQLKILTVLSVFSDNKDAKKTIFVISLLGFLDVILNFTTISLLSGNNSIRLSEFKNNDNLRQLFLINENIIEKRSSVLCQNIIRSSGFYDAEYIINTLLGVVENLDAFIKESVKNDEFLKEIRKKFLKSSTIEKILPEDDRKLNNLKRYYDDLKKIVPWLVNDPNYWVQYAMAHLTHNSLKNAQNYLKTAYSLAERHHEYNTDAIDTQQARLYLLLSMKEVEANKILQFFQDAQLLLLKVPNTIYRYKQVLIYKQFYDASFSRLSQKGQKTFIIYCNDMKKELEIFRNENGFDWVSESCYDFLNSFDG</sequence>
<dbReference type="EMBL" id="JASBAO010000004">
    <property type="protein sequence ID" value="MDI2091899.1"/>
    <property type="molecule type" value="Genomic_DNA"/>
</dbReference>
<keyword evidence="2" id="KW-1185">Reference proteome</keyword>
<proteinExistence type="predicted"/>
<protein>
    <submittedName>
        <fullName evidence="1">SIR2 family protein</fullName>
    </submittedName>
</protein>
<dbReference type="RefSeq" id="WP_281449066.1">
    <property type="nucleotide sequence ID" value="NZ_JASBAO010000004.1"/>
</dbReference>
<evidence type="ECO:0000313" key="1">
    <source>
        <dbReference type="EMBL" id="MDI2091899.1"/>
    </source>
</evidence>
<name>A0ABT6Q468_9PROT</name>
<gene>
    <name evidence="1" type="ORF">QJV27_11050</name>
</gene>
<reference evidence="1" key="1">
    <citation type="submission" date="2023-05" db="EMBL/GenBank/DDBJ databases">
        <title>Whole genome sequence of Commensalibacter sp.</title>
        <authorList>
            <person name="Charoenyingcharoen P."/>
            <person name="Yukphan P."/>
        </authorList>
    </citation>
    <scope>NUCLEOTIDE SEQUENCE</scope>
    <source>
        <strain evidence="1">TBRC 16381</strain>
    </source>
</reference>
<comment type="caution">
    <text evidence="1">The sequence shown here is derived from an EMBL/GenBank/DDBJ whole genome shotgun (WGS) entry which is preliminary data.</text>
</comment>
<dbReference type="Proteomes" id="UP001431634">
    <property type="component" value="Unassembled WGS sequence"/>
</dbReference>
<organism evidence="1 2">
    <name type="scientific">Commensalibacter oyaizuii</name>
    <dbReference type="NCBI Taxonomy" id="3043873"/>
    <lineage>
        <taxon>Bacteria</taxon>
        <taxon>Pseudomonadati</taxon>
        <taxon>Pseudomonadota</taxon>
        <taxon>Alphaproteobacteria</taxon>
        <taxon>Acetobacterales</taxon>
        <taxon>Acetobacteraceae</taxon>
    </lineage>
</organism>
<dbReference type="Pfam" id="PF13289">
    <property type="entry name" value="SIR2_2"/>
    <property type="match status" value="1"/>
</dbReference>